<dbReference type="OMA" id="PNEIKFH"/>
<organism evidence="2 3">
    <name type="scientific">Paramecium octaurelia</name>
    <dbReference type="NCBI Taxonomy" id="43137"/>
    <lineage>
        <taxon>Eukaryota</taxon>
        <taxon>Sar</taxon>
        <taxon>Alveolata</taxon>
        <taxon>Ciliophora</taxon>
        <taxon>Intramacronucleata</taxon>
        <taxon>Oligohymenophorea</taxon>
        <taxon>Peniculida</taxon>
        <taxon>Parameciidae</taxon>
        <taxon>Paramecium</taxon>
    </lineage>
</organism>
<protein>
    <submittedName>
        <fullName evidence="2">Uncharacterized protein</fullName>
    </submittedName>
</protein>
<feature type="compositionally biased region" description="Basic and acidic residues" evidence="1">
    <location>
        <begin position="416"/>
        <end position="429"/>
    </location>
</feature>
<dbReference type="EMBL" id="CAJJDP010000012">
    <property type="protein sequence ID" value="CAD8142312.1"/>
    <property type="molecule type" value="Genomic_DNA"/>
</dbReference>
<keyword evidence="3" id="KW-1185">Reference proteome</keyword>
<dbReference type="OrthoDB" id="299994at2759"/>
<feature type="region of interest" description="Disordered" evidence="1">
    <location>
        <begin position="401"/>
        <end position="429"/>
    </location>
</feature>
<dbReference type="Pfam" id="PF25880">
    <property type="entry name" value="WHD_CHMP7_1st"/>
    <property type="match status" value="1"/>
</dbReference>
<proteinExistence type="predicted"/>
<comment type="caution">
    <text evidence="2">The sequence shown here is derived from an EMBL/GenBank/DDBJ whole genome shotgun (WGS) entry which is preliminary data.</text>
</comment>
<reference evidence="2" key="1">
    <citation type="submission" date="2021-01" db="EMBL/GenBank/DDBJ databases">
        <authorList>
            <consortium name="Genoscope - CEA"/>
            <person name="William W."/>
        </authorList>
    </citation>
    <scope>NUCLEOTIDE SEQUENCE</scope>
</reference>
<dbReference type="Proteomes" id="UP000683925">
    <property type="component" value="Unassembled WGS sequence"/>
</dbReference>
<gene>
    <name evidence="2" type="ORF">POCTA_138.1.T0130416</name>
</gene>
<sequence>MQSDIILNNAVIKLIGEFQDKRIYFKYFVQYEKPPYQRQLYEFWVSTIDKLTENILKTSLIKVQELQNLFSLFEYKPLGIENVLAQMQKEGKIVMEGYRTKAVNILLKVENEENEDLTTNNTHHLQILWNPLKRAFEKLLIKKKSPTPTKCPYFFHIKYFKENIIKFKQAVEEVSINQFNTFTAKQLMKVIDLPQREILFLIGIFLEAKLIQSVGYFTIDSIKQEVFIYKSMWLVENNNLDLAKNQTLFQLKYQEILNSDERDECYKSIELKEKQIRKKILEKKSPNEIKFHIAEKLQFEKWIENYEHRLLIMQQSQARLRNADSDLQIQDIIQQVNHILKNNEIDNLMLQDNLNEFMDHRQQQEETLQIMKRYEPSEIDTLYNKYLEENQLKDTNSVQIQNTHNTPFVPLQPQKHNYESEERMLELQQ</sequence>
<name>A0A8S1SUV7_PAROT</name>
<evidence type="ECO:0000313" key="2">
    <source>
        <dbReference type="EMBL" id="CAD8142312.1"/>
    </source>
</evidence>
<dbReference type="AlphaFoldDB" id="A0A8S1SUV7"/>
<accession>A0A8S1SUV7</accession>
<evidence type="ECO:0000256" key="1">
    <source>
        <dbReference type="SAM" id="MobiDB-lite"/>
    </source>
</evidence>
<evidence type="ECO:0000313" key="3">
    <source>
        <dbReference type="Proteomes" id="UP000683925"/>
    </source>
</evidence>